<dbReference type="AlphaFoldDB" id="A0A8T0P5P9"/>
<sequence>MLSLIRCSSACNPRKKGSSVDTLPKIRIFIDGKDSVTTSRKFVKLYDHFHPPCVLHPGSAYTMCSSAVPHFQIEGERERRVSTPVHFIPHFLSRVIRSPLSSLASILRFFTSNLLNHPHTSNSARSGGDQRHL</sequence>
<accession>A0A8T0P5P9</accession>
<organism evidence="1 2">
    <name type="scientific">Panicum virgatum</name>
    <name type="common">Blackwell switchgrass</name>
    <dbReference type="NCBI Taxonomy" id="38727"/>
    <lineage>
        <taxon>Eukaryota</taxon>
        <taxon>Viridiplantae</taxon>
        <taxon>Streptophyta</taxon>
        <taxon>Embryophyta</taxon>
        <taxon>Tracheophyta</taxon>
        <taxon>Spermatophyta</taxon>
        <taxon>Magnoliopsida</taxon>
        <taxon>Liliopsida</taxon>
        <taxon>Poales</taxon>
        <taxon>Poaceae</taxon>
        <taxon>PACMAD clade</taxon>
        <taxon>Panicoideae</taxon>
        <taxon>Panicodae</taxon>
        <taxon>Paniceae</taxon>
        <taxon>Panicinae</taxon>
        <taxon>Panicum</taxon>
        <taxon>Panicum sect. Hiantes</taxon>
    </lineage>
</organism>
<protein>
    <submittedName>
        <fullName evidence="1">Uncharacterized protein</fullName>
    </submittedName>
</protein>
<gene>
    <name evidence="1" type="ORF">PVAP13_8NG256505</name>
</gene>
<evidence type="ECO:0000313" key="2">
    <source>
        <dbReference type="Proteomes" id="UP000823388"/>
    </source>
</evidence>
<dbReference type="Proteomes" id="UP000823388">
    <property type="component" value="Chromosome 8N"/>
</dbReference>
<evidence type="ECO:0000313" key="1">
    <source>
        <dbReference type="EMBL" id="KAG2557467.1"/>
    </source>
</evidence>
<comment type="caution">
    <text evidence="1">The sequence shown here is derived from an EMBL/GenBank/DDBJ whole genome shotgun (WGS) entry which is preliminary data.</text>
</comment>
<proteinExistence type="predicted"/>
<name>A0A8T0P5P9_PANVG</name>
<reference evidence="1" key="1">
    <citation type="submission" date="2020-05" db="EMBL/GenBank/DDBJ databases">
        <title>WGS assembly of Panicum virgatum.</title>
        <authorList>
            <person name="Lovell J.T."/>
            <person name="Jenkins J."/>
            <person name="Shu S."/>
            <person name="Juenger T.E."/>
            <person name="Schmutz J."/>
        </authorList>
    </citation>
    <scope>NUCLEOTIDE SEQUENCE</scope>
    <source>
        <strain evidence="1">AP13</strain>
    </source>
</reference>
<dbReference type="EMBL" id="CM029052">
    <property type="protein sequence ID" value="KAG2557467.1"/>
    <property type="molecule type" value="Genomic_DNA"/>
</dbReference>
<keyword evidence="2" id="KW-1185">Reference proteome</keyword>